<keyword evidence="3" id="KW-0472">Membrane</keyword>
<organism evidence="5 6">
    <name type="scientific">Rhizobium aquaticum</name>
    <dbReference type="NCBI Taxonomy" id="1549636"/>
    <lineage>
        <taxon>Bacteria</taxon>
        <taxon>Pseudomonadati</taxon>
        <taxon>Pseudomonadota</taxon>
        <taxon>Alphaproteobacteria</taxon>
        <taxon>Hyphomicrobiales</taxon>
        <taxon>Rhizobiaceae</taxon>
        <taxon>Rhizobium/Agrobacterium group</taxon>
        <taxon>Rhizobium</taxon>
    </lineage>
</organism>
<dbReference type="PANTHER" id="PTHR30576">
    <property type="entry name" value="COLANIC BIOSYNTHESIS UDP-GLUCOSE LIPID CARRIER TRANSFERASE"/>
    <property type="match status" value="1"/>
</dbReference>
<evidence type="ECO:0000313" key="5">
    <source>
        <dbReference type="EMBL" id="MET3613819.1"/>
    </source>
</evidence>
<gene>
    <name evidence="5" type="ORF">ABID16_002148</name>
</gene>
<evidence type="ECO:0000259" key="4">
    <source>
        <dbReference type="Pfam" id="PF02397"/>
    </source>
</evidence>
<comment type="caution">
    <text evidence="5">The sequence shown here is derived from an EMBL/GenBank/DDBJ whole genome shotgun (WGS) entry which is preliminary data.</text>
</comment>
<feature type="domain" description="Bacterial sugar transferase" evidence="4">
    <location>
        <begin position="46"/>
        <end position="231"/>
    </location>
</feature>
<keyword evidence="3" id="KW-1133">Transmembrane helix</keyword>
<keyword evidence="2" id="KW-0270">Exopolysaccharide synthesis</keyword>
<reference evidence="5 6" key="1">
    <citation type="submission" date="2024-06" db="EMBL/GenBank/DDBJ databases">
        <title>Genomic Encyclopedia of Type Strains, Phase IV (KMG-IV): sequencing the most valuable type-strain genomes for metagenomic binning, comparative biology and taxonomic classification.</title>
        <authorList>
            <person name="Goeker M."/>
        </authorList>
    </citation>
    <scope>NUCLEOTIDE SEQUENCE [LARGE SCALE GENOMIC DNA]</scope>
    <source>
        <strain evidence="5 6">DSM 29780</strain>
    </source>
</reference>
<evidence type="ECO:0000313" key="6">
    <source>
        <dbReference type="Proteomes" id="UP001549047"/>
    </source>
</evidence>
<evidence type="ECO:0000256" key="2">
    <source>
        <dbReference type="ARBA" id="ARBA00023169"/>
    </source>
</evidence>
<accession>A0ABV2J1T4</accession>
<protein>
    <submittedName>
        <fullName evidence="5">Lipopolysaccharide/colanic/teichoic acid biosynthesis glycosyltransferase</fullName>
    </submittedName>
</protein>
<evidence type="ECO:0000256" key="1">
    <source>
        <dbReference type="ARBA" id="ARBA00006464"/>
    </source>
</evidence>
<keyword evidence="3" id="KW-0812">Transmembrane</keyword>
<dbReference type="InterPro" id="IPR003362">
    <property type="entry name" value="Bact_transf"/>
</dbReference>
<keyword evidence="6" id="KW-1185">Reference proteome</keyword>
<comment type="similarity">
    <text evidence="1">Belongs to the bacterial sugar transferase family.</text>
</comment>
<feature type="transmembrane region" description="Helical" evidence="3">
    <location>
        <begin position="51"/>
        <end position="72"/>
    </location>
</feature>
<dbReference type="PANTHER" id="PTHR30576:SF0">
    <property type="entry name" value="UNDECAPRENYL-PHOSPHATE N-ACETYLGALACTOSAMINYL 1-PHOSPHATE TRANSFERASE-RELATED"/>
    <property type="match status" value="1"/>
</dbReference>
<proteinExistence type="inferred from homology"/>
<dbReference type="Proteomes" id="UP001549047">
    <property type="component" value="Unassembled WGS sequence"/>
</dbReference>
<name>A0ABV2J1T4_9HYPH</name>
<dbReference type="EMBL" id="JBEPMB010000002">
    <property type="protein sequence ID" value="MET3613819.1"/>
    <property type="molecule type" value="Genomic_DNA"/>
</dbReference>
<dbReference type="Pfam" id="PF02397">
    <property type="entry name" value="Bac_transf"/>
    <property type="match status" value="1"/>
</dbReference>
<sequence length="240" mass="26841">MAFKELEFARHESVESMTPARAMSEVWAERCASRSVDEKPVQMGLKRAMDIVLASIALWVLLPVLILIAIAIRLTSPGPALFTQLRWGRNCEKIKVYKFRSMYADRGDQTGVVQTRAGDSRITPLGAVLRKTNLDELPQLINVLKGDMSLVGPRPHAIGMQAAGMLYEDLVPEYHKRHRVRPGITGLAQMRGLRGPTLLASKSRARVAADLFYVENYSLMLDIRILYRTLRDEAFGGSGF</sequence>
<evidence type="ECO:0000256" key="3">
    <source>
        <dbReference type="SAM" id="Phobius"/>
    </source>
</evidence>